<dbReference type="PATRIC" id="fig|251720.4.peg.1073"/>
<evidence type="ECO:0000313" key="3">
    <source>
        <dbReference type="Proteomes" id="UP000050266"/>
    </source>
</evidence>
<comment type="caution">
    <text evidence="1">The sequence shown here is derived from an EMBL/GenBank/DDBJ whole genome shotgun (WGS) entry which is preliminary data.</text>
</comment>
<reference evidence="1 3" key="1">
    <citation type="submission" date="2015-09" db="EMBL/GenBank/DDBJ databases">
        <title>Genome announcement of multiple Pseudomonas syringae strains.</title>
        <authorList>
            <person name="Thakur S."/>
            <person name="Wang P.W."/>
            <person name="Gong Y."/>
            <person name="Weir B.S."/>
            <person name="Guttman D.S."/>
        </authorList>
    </citation>
    <scope>NUCLEOTIDE SEQUENCE [LARGE SCALE GENOMIC DNA]</scope>
    <source>
        <strain evidence="1 3">ICMP3962</strain>
    </source>
</reference>
<dbReference type="EMBL" id="RBRS01000133">
    <property type="protein sequence ID" value="RMR20956.1"/>
    <property type="molecule type" value="Genomic_DNA"/>
</dbReference>
<organism evidence="1 3">
    <name type="scientific">Pseudomonas amygdali pv. ulmi</name>
    <dbReference type="NCBI Taxonomy" id="251720"/>
    <lineage>
        <taxon>Bacteria</taxon>
        <taxon>Pseudomonadati</taxon>
        <taxon>Pseudomonadota</taxon>
        <taxon>Gammaproteobacteria</taxon>
        <taxon>Pseudomonadales</taxon>
        <taxon>Pseudomonadaceae</taxon>
        <taxon>Pseudomonas</taxon>
        <taxon>Pseudomonas amygdali</taxon>
    </lineage>
</organism>
<name>A0A0Q0CPQ6_PSEA0</name>
<accession>A0A0Q0CPQ6</accession>
<sequence>MHISEFSGNYGARDKSIVINSYTTVLRRNGVPHDLFATY</sequence>
<proteinExistence type="predicted"/>
<evidence type="ECO:0000313" key="4">
    <source>
        <dbReference type="Proteomes" id="UP000271097"/>
    </source>
</evidence>
<dbReference type="EMBL" id="LJRQ01000130">
    <property type="protein sequence ID" value="KPZ14588.1"/>
    <property type="molecule type" value="Genomic_DNA"/>
</dbReference>
<dbReference type="Proteomes" id="UP000271097">
    <property type="component" value="Unassembled WGS sequence"/>
</dbReference>
<protein>
    <submittedName>
        <fullName evidence="1">Uncharacterized protein</fullName>
    </submittedName>
</protein>
<gene>
    <name evidence="1" type="ORF">ALO41_04717</name>
    <name evidence="2" type="ORF">ALP90_01500</name>
</gene>
<dbReference type="AlphaFoldDB" id="A0A0Q0CPQ6"/>
<reference evidence="2 4" key="2">
    <citation type="submission" date="2018-08" db="EMBL/GenBank/DDBJ databases">
        <title>Recombination of ecologically and evolutionarily significant loci maintains genetic cohesion in the Pseudomonas syringae species complex.</title>
        <authorList>
            <person name="Dillon M."/>
            <person name="Thakur S."/>
            <person name="Almeida R.N.D."/>
            <person name="Weir B.S."/>
            <person name="Guttman D.S."/>
        </authorList>
    </citation>
    <scope>NUCLEOTIDE SEQUENCE [LARGE SCALE GENOMIC DNA]</scope>
    <source>
        <strain evidence="2 4">ICMP 5931</strain>
    </source>
</reference>
<dbReference type="Proteomes" id="UP000050266">
    <property type="component" value="Unassembled WGS sequence"/>
</dbReference>
<evidence type="ECO:0000313" key="2">
    <source>
        <dbReference type="EMBL" id="RMR20956.1"/>
    </source>
</evidence>
<evidence type="ECO:0000313" key="1">
    <source>
        <dbReference type="EMBL" id="KPZ14588.1"/>
    </source>
</evidence>